<organism evidence="1">
    <name type="scientific">Chromera velia CCMP2878</name>
    <dbReference type="NCBI Taxonomy" id="1169474"/>
    <lineage>
        <taxon>Eukaryota</taxon>
        <taxon>Sar</taxon>
        <taxon>Alveolata</taxon>
        <taxon>Colpodellida</taxon>
        <taxon>Chromeraceae</taxon>
        <taxon>Chromera</taxon>
    </lineage>
</organism>
<dbReference type="Gene3D" id="1.10.580.10">
    <property type="entry name" value="Citrate Synthase, domain 1"/>
    <property type="match status" value="1"/>
</dbReference>
<gene>
    <name evidence="1" type="ORF">Cvel_29416</name>
</gene>
<sequence>MRSFSTLARGSAASLKRLPFLSTGARAFSCSPQLLQQIETLAQAKAAQTKELKSKYGSYVLGEVTVEQCIGGMRGIKGMICETSDLDVEEGIRFRGYTIKELQAKLPTAPGGTEPLPEGLIWLLMTGNLPSEAETKIITEELRKRQEVPAHVMKVLESLPPDTHPMTQLVTAVTALQTESVFAKAYAEGVKKSEYWKLCLEDAFGVVSLSVSLSLYSLAESEKDDLVESSPID</sequence>
<proteinExistence type="predicted"/>
<dbReference type="GO" id="GO:0006099">
    <property type="term" value="P:tricarboxylic acid cycle"/>
    <property type="evidence" value="ECO:0007669"/>
    <property type="project" value="TreeGrafter"/>
</dbReference>
<dbReference type="PANTHER" id="PTHR11739">
    <property type="entry name" value="CITRATE SYNTHASE"/>
    <property type="match status" value="1"/>
</dbReference>
<name>A0A0G4HNC7_9ALVE</name>
<dbReference type="Pfam" id="PF00285">
    <property type="entry name" value="Citrate_synt"/>
    <property type="match status" value="1"/>
</dbReference>
<evidence type="ECO:0008006" key="2">
    <source>
        <dbReference type="Google" id="ProtNLM"/>
    </source>
</evidence>
<dbReference type="GO" id="GO:0005759">
    <property type="term" value="C:mitochondrial matrix"/>
    <property type="evidence" value="ECO:0007669"/>
    <property type="project" value="TreeGrafter"/>
</dbReference>
<dbReference type="PANTHER" id="PTHR11739:SF8">
    <property type="entry name" value="CITRATE SYNTHASE, MITOCHONDRIAL"/>
    <property type="match status" value="1"/>
</dbReference>
<dbReference type="VEuPathDB" id="CryptoDB:Cvel_29416"/>
<dbReference type="PhylomeDB" id="A0A0G4HNC7"/>
<dbReference type="GO" id="GO:0046912">
    <property type="term" value="F:acyltransferase activity, acyl groups converted into alkyl on transfer"/>
    <property type="evidence" value="ECO:0007669"/>
    <property type="project" value="InterPro"/>
</dbReference>
<evidence type="ECO:0000313" key="1">
    <source>
        <dbReference type="EMBL" id="CEM45674.1"/>
    </source>
</evidence>
<dbReference type="GO" id="GO:0005975">
    <property type="term" value="P:carbohydrate metabolic process"/>
    <property type="evidence" value="ECO:0007669"/>
    <property type="project" value="TreeGrafter"/>
</dbReference>
<dbReference type="SUPFAM" id="SSF48256">
    <property type="entry name" value="Citrate synthase"/>
    <property type="match status" value="1"/>
</dbReference>
<reference evidence="1" key="1">
    <citation type="submission" date="2014-11" db="EMBL/GenBank/DDBJ databases">
        <authorList>
            <person name="Otto D Thomas"/>
            <person name="Naeem Raeece"/>
        </authorList>
    </citation>
    <scope>NUCLEOTIDE SEQUENCE</scope>
</reference>
<dbReference type="InterPro" id="IPR036969">
    <property type="entry name" value="Citrate_synthase_sf"/>
</dbReference>
<protein>
    <recommendedName>
        <fullName evidence="2">Citrate synthase</fullName>
    </recommendedName>
</protein>
<dbReference type="InterPro" id="IPR002020">
    <property type="entry name" value="Citrate_synthase"/>
</dbReference>
<dbReference type="EMBL" id="CDMZ01003244">
    <property type="protein sequence ID" value="CEM45674.1"/>
    <property type="molecule type" value="Genomic_DNA"/>
</dbReference>
<dbReference type="InterPro" id="IPR016142">
    <property type="entry name" value="Citrate_synth-like_lrg_a-sub"/>
</dbReference>
<accession>A0A0G4HNC7</accession>
<dbReference type="AlphaFoldDB" id="A0A0G4HNC7"/>